<dbReference type="Gene3D" id="3.40.47.10">
    <property type="match status" value="2"/>
</dbReference>
<dbReference type="InterPro" id="IPR020841">
    <property type="entry name" value="PKS_Beta-ketoAc_synthase_dom"/>
</dbReference>
<feature type="domain" description="Ketosynthase family 3 (KS3)" evidence="2">
    <location>
        <begin position="1"/>
        <end position="172"/>
    </location>
</feature>
<evidence type="ECO:0000256" key="1">
    <source>
        <dbReference type="SAM" id="MobiDB-lite"/>
    </source>
</evidence>
<dbReference type="Pfam" id="PF02801">
    <property type="entry name" value="Ketoacyl-synt_C"/>
    <property type="match status" value="1"/>
</dbReference>
<dbReference type="SUPFAM" id="SSF53901">
    <property type="entry name" value="Thiolase-like"/>
    <property type="match status" value="1"/>
</dbReference>
<dbReference type="InterPro" id="IPR050091">
    <property type="entry name" value="PKS_NRPS_Biosynth_Enz"/>
</dbReference>
<feature type="region of interest" description="Disordered" evidence="1">
    <location>
        <begin position="193"/>
        <end position="216"/>
    </location>
</feature>
<dbReference type="GO" id="GO:0044550">
    <property type="term" value="P:secondary metabolite biosynthetic process"/>
    <property type="evidence" value="ECO:0007669"/>
    <property type="project" value="TreeGrafter"/>
</dbReference>
<dbReference type="InterPro" id="IPR014031">
    <property type="entry name" value="Ketoacyl_synth_C"/>
</dbReference>
<dbReference type="GO" id="GO:0004312">
    <property type="term" value="F:fatty acid synthase activity"/>
    <property type="evidence" value="ECO:0007669"/>
    <property type="project" value="TreeGrafter"/>
</dbReference>
<dbReference type="Proteomes" id="UP000887226">
    <property type="component" value="Unassembled WGS sequence"/>
</dbReference>
<dbReference type="EMBL" id="MU254210">
    <property type="protein sequence ID" value="KAG9241452.1"/>
    <property type="molecule type" value="Genomic_DNA"/>
</dbReference>
<dbReference type="GO" id="GO:0006633">
    <property type="term" value="P:fatty acid biosynthetic process"/>
    <property type="evidence" value="ECO:0007669"/>
    <property type="project" value="TreeGrafter"/>
</dbReference>
<dbReference type="SMART" id="SM00825">
    <property type="entry name" value="PKS_KS"/>
    <property type="match status" value="1"/>
</dbReference>
<proteinExistence type="predicted"/>
<dbReference type="PANTHER" id="PTHR43775">
    <property type="entry name" value="FATTY ACID SYNTHASE"/>
    <property type="match status" value="1"/>
</dbReference>
<protein>
    <submittedName>
        <fullName evidence="3">Thiolase-like protein</fullName>
    </submittedName>
</protein>
<organism evidence="3 4">
    <name type="scientific">Calycina marina</name>
    <dbReference type="NCBI Taxonomy" id="1763456"/>
    <lineage>
        <taxon>Eukaryota</taxon>
        <taxon>Fungi</taxon>
        <taxon>Dikarya</taxon>
        <taxon>Ascomycota</taxon>
        <taxon>Pezizomycotina</taxon>
        <taxon>Leotiomycetes</taxon>
        <taxon>Helotiales</taxon>
        <taxon>Pezizellaceae</taxon>
        <taxon>Calycina</taxon>
    </lineage>
</organism>
<dbReference type="OrthoDB" id="329835at2759"/>
<name>A0A9P8CCA6_9HELO</name>
<dbReference type="AlphaFoldDB" id="A0A9P8CCA6"/>
<accession>A0A9P8CCA6</accession>
<evidence type="ECO:0000313" key="4">
    <source>
        <dbReference type="Proteomes" id="UP000887226"/>
    </source>
</evidence>
<evidence type="ECO:0000259" key="2">
    <source>
        <dbReference type="PROSITE" id="PS52004"/>
    </source>
</evidence>
<dbReference type="PANTHER" id="PTHR43775:SF29">
    <property type="entry name" value="ASPERFURANONE POLYKETIDE SYNTHASE AFOG-RELATED"/>
    <property type="match status" value="1"/>
</dbReference>
<evidence type="ECO:0000313" key="3">
    <source>
        <dbReference type="EMBL" id="KAG9241452.1"/>
    </source>
</evidence>
<sequence>MDQEQMSIPRAEVGRCFSFDNRDNGYARGEEFAAIILERLSDVIKDGEIIRAIIRNSGVNQDGSLRGTRSGEVFIEARDTNKLLIIGSVQPNFGNLEGASGLTGLIKTALILEHGIVSPNADFEKVNPKIDTKFLKVQVPREDMICSTNGIRKVSINFFGLEGTNTHTILDDAFQYLDSQNLTGNHDTVPLKSELEPMKPMPSEKADKIKPKSRLR</sequence>
<reference evidence="3" key="1">
    <citation type="journal article" date="2021" name="IMA Fungus">
        <title>Genomic characterization of three marine fungi, including Emericellopsis atlantica sp. nov. with signatures of a generalist lifestyle and marine biomass degradation.</title>
        <authorList>
            <person name="Hagestad O.C."/>
            <person name="Hou L."/>
            <person name="Andersen J.H."/>
            <person name="Hansen E.H."/>
            <person name="Altermark B."/>
            <person name="Li C."/>
            <person name="Kuhnert E."/>
            <person name="Cox R.J."/>
            <person name="Crous P.W."/>
            <person name="Spatafora J.W."/>
            <person name="Lail K."/>
            <person name="Amirebrahimi M."/>
            <person name="Lipzen A."/>
            <person name="Pangilinan J."/>
            <person name="Andreopoulos W."/>
            <person name="Hayes R.D."/>
            <person name="Ng V."/>
            <person name="Grigoriev I.V."/>
            <person name="Jackson S.A."/>
            <person name="Sutton T.D.S."/>
            <person name="Dobson A.D.W."/>
            <person name="Rama T."/>
        </authorList>
    </citation>
    <scope>NUCLEOTIDE SEQUENCE</scope>
    <source>
        <strain evidence="3">TRa3180A</strain>
    </source>
</reference>
<gene>
    <name evidence="3" type="ORF">BJ878DRAFT_578219</name>
</gene>
<keyword evidence="4" id="KW-1185">Reference proteome</keyword>
<dbReference type="PROSITE" id="PS52004">
    <property type="entry name" value="KS3_2"/>
    <property type="match status" value="1"/>
</dbReference>
<feature type="compositionally biased region" description="Basic and acidic residues" evidence="1">
    <location>
        <begin position="193"/>
        <end position="210"/>
    </location>
</feature>
<comment type="caution">
    <text evidence="3">The sequence shown here is derived from an EMBL/GenBank/DDBJ whole genome shotgun (WGS) entry which is preliminary data.</text>
</comment>
<dbReference type="InterPro" id="IPR016039">
    <property type="entry name" value="Thiolase-like"/>
</dbReference>